<dbReference type="InterPro" id="IPR052194">
    <property type="entry name" value="MESH1"/>
</dbReference>
<dbReference type="Proteomes" id="UP000585614">
    <property type="component" value="Unassembled WGS sequence"/>
</dbReference>
<feature type="region of interest" description="Disordered" evidence="1">
    <location>
        <begin position="1"/>
        <end position="33"/>
    </location>
</feature>
<dbReference type="PANTHER" id="PTHR46246">
    <property type="entry name" value="GUANOSINE-3',5'-BIS(DIPHOSPHATE) 3'-PYROPHOSPHOHYDROLASE MESH1"/>
    <property type="match status" value="1"/>
</dbReference>
<reference evidence="2 3" key="1">
    <citation type="journal article" date="2020" name="Nature">
        <title>Six reference-quality genomes reveal evolution of bat adaptations.</title>
        <authorList>
            <person name="Jebb D."/>
            <person name="Huang Z."/>
            <person name="Pippel M."/>
            <person name="Hughes G.M."/>
            <person name="Lavrichenko K."/>
            <person name="Devanna P."/>
            <person name="Winkler S."/>
            <person name="Jermiin L.S."/>
            <person name="Skirmuntt E.C."/>
            <person name="Katzourakis A."/>
            <person name="Burkitt-Gray L."/>
            <person name="Ray D.A."/>
            <person name="Sullivan K.A.M."/>
            <person name="Roscito J.G."/>
            <person name="Kirilenko B.M."/>
            <person name="Davalos L.M."/>
            <person name="Corthals A.P."/>
            <person name="Power M.L."/>
            <person name="Jones G."/>
            <person name="Ransome R.D."/>
            <person name="Dechmann D.K.N."/>
            <person name="Locatelli A.G."/>
            <person name="Puechmaille S.J."/>
            <person name="Fedrigo O."/>
            <person name="Jarvis E.D."/>
            <person name="Hiller M."/>
            <person name="Vernes S.C."/>
            <person name="Myers E.W."/>
            <person name="Teeling E.C."/>
        </authorList>
    </citation>
    <scope>NUCLEOTIDE SEQUENCE [LARGE SCALE GENOMIC DNA]</scope>
    <source>
        <strain evidence="2">MRhiFer1</strain>
        <tissue evidence="2">Lung</tissue>
    </source>
</reference>
<dbReference type="GO" id="GO:0008893">
    <property type="term" value="F:guanosine-3',5'-bis(diphosphate) 3'-diphosphatase activity"/>
    <property type="evidence" value="ECO:0007669"/>
    <property type="project" value="TreeGrafter"/>
</dbReference>
<evidence type="ECO:0000313" key="2">
    <source>
        <dbReference type="EMBL" id="KAF6273165.1"/>
    </source>
</evidence>
<organism evidence="2 3">
    <name type="scientific">Rhinolophus ferrumequinum</name>
    <name type="common">Greater horseshoe bat</name>
    <dbReference type="NCBI Taxonomy" id="59479"/>
    <lineage>
        <taxon>Eukaryota</taxon>
        <taxon>Metazoa</taxon>
        <taxon>Chordata</taxon>
        <taxon>Craniata</taxon>
        <taxon>Vertebrata</taxon>
        <taxon>Euteleostomi</taxon>
        <taxon>Mammalia</taxon>
        <taxon>Eutheria</taxon>
        <taxon>Laurasiatheria</taxon>
        <taxon>Chiroptera</taxon>
        <taxon>Yinpterochiroptera</taxon>
        <taxon>Rhinolophoidea</taxon>
        <taxon>Rhinolophidae</taxon>
        <taxon>Rhinolophinae</taxon>
        <taxon>Rhinolophus</taxon>
    </lineage>
</organism>
<dbReference type="SUPFAM" id="SSF109604">
    <property type="entry name" value="HD-domain/PDEase-like"/>
    <property type="match status" value="1"/>
</dbReference>
<gene>
    <name evidence="2" type="ORF">mRhiFer1_006254</name>
</gene>
<name>A0A7J7RB30_RHIFE</name>
<comment type="caution">
    <text evidence="2">The sequence shown here is derived from an EMBL/GenBank/DDBJ whole genome shotgun (WGS) entry which is preliminary data.</text>
</comment>
<dbReference type="EMBL" id="JACAGC010000028">
    <property type="protein sequence ID" value="KAF6273165.1"/>
    <property type="molecule type" value="Genomic_DNA"/>
</dbReference>
<evidence type="ECO:0000313" key="3">
    <source>
        <dbReference type="Proteomes" id="UP000585614"/>
    </source>
</evidence>
<dbReference type="PANTHER" id="PTHR46246:SF1">
    <property type="entry name" value="GUANOSINE-3',5'-BIS(DIPHOSPHATE) 3'-PYROPHOSPHOHYDROLASE MESH1"/>
    <property type="match status" value="1"/>
</dbReference>
<accession>A0A7J7RB30</accession>
<protein>
    <submittedName>
        <fullName evidence="2">HD domain containing 3</fullName>
    </submittedName>
</protein>
<proteinExistence type="predicted"/>
<dbReference type="Gene3D" id="1.10.3210.10">
    <property type="entry name" value="Hypothetical protein af1432"/>
    <property type="match status" value="1"/>
</dbReference>
<sequence length="73" mass="8189">MGSEAAQLLEAADFAARKHRRQRRKDPEGTPYINHPIGVARILTHEAGITDIVVLQDGPNIESRNTSSGRRRW</sequence>
<dbReference type="AlphaFoldDB" id="A0A7J7RB30"/>
<evidence type="ECO:0000256" key="1">
    <source>
        <dbReference type="SAM" id="MobiDB-lite"/>
    </source>
</evidence>
<feature type="compositionally biased region" description="Low complexity" evidence="1">
    <location>
        <begin position="1"/>
        <end position="14"/>
    </location>
</feature>